<dbReference type="InterPro" id="IPR010730">
    <property type="entry name" value="HET"/>
</dbReference>
<proteinExistence type="predicted"/>
<feature type="domain" description="Heterokaryon incompatibility" evidence="1">
    <location>
        <begin position="2"/>
        <end position="63"/>
    </location>
</feature>
<organism evidence="2 3">
    <name type="scientific">Zopfia rhizophila CBS 207.26</name>
    <dbReference type="NCBI Taxonomy" id="1314779"/>
    <lineage>
        <taxon>Eukaryota</taxon>
        <taxon>Fungi</taxon>
        <taxon>Dikarya</taxon>
        <taxon>Ascomycota</taxon>
        <taxon>Pezizomycotina</taxon>
        <taxon>Dothideomycetes</taxon>
        <taxon>Dothideomycetes incertae sedis</taxon>
        <taxon>Zopfiaceae</taxon>
        <taxon>Zopfia</taxon>
    </lineage>
</organism>
<reference evidence="2" key="1">
    <citation type="journal article" date="2020" name="Stud. Mycol.">
        <title>101 Dothideomycetes genomes: a test case for predicting lifestyles and emergence of pathogens.</title>
        <authorList>
            <person name="Haridas S."/>
            <person name="Albert R."/>
            <person name="Binder M."/>
            <person name="Bloem J."/>
            <person name="Labutti K."/>
            <person name="Salamov A."/>
            <person name="Andreopoulos B."/>
            <person name="Baker S."/>
            <person name="Barry K."/>
            <person name="Bills G."/>
            <person name="Bluhm B."/>
            <person name="Cannon C."/>
            <person name="Castanera R."/>
            <person name="Culley D."/>
            <person name="Daum C."/>
            <person name="Ezra D."/>
            <person name="Gonzalez J."/>
            <person name="Henrissat B."/>
            <person name="Kuo A."/>
            <person name="Liang C."/>
            <person name="Lipzen A."/>
            <person name="Lutzoni F."/>
            <person name="Magnuson J."/>
            <person name="Mondo S."/>
            <person name="Nolan M."/>
            <person name="Ohm R."/>
            <person name="Pangilinan J."/>
            <person name="Park H.-J."/>
            <person name="Ramirez L."/>
            <person name="Alfaro M."/>
            <person name="Sun H."/>
            <person name="Tritt A."/>
            <person name="Yoshinaga Y."/>
            <person name="Zwiers L.-H."/>
            <person name="Turgeon B."/>
            <person name="Goodwin S."/>
            <person name="Spatafora J."/>
            <person name="Crous P."/>
            <person name="Grigoriev I."/>
        </authorList>
    </citation>
    <scope>NUCLEOTIDE SEQUENCE</scope>
    <source>
        <strain evidence="2">CBS 207.26</strain>
    </source>
</reference>
<keyword evidence="3" id="KW-1185">Reference proteome</keyword>
<dbReference type="EMBL" id="ML994610">
    <property type="protein sequence ID" value="KAF2195708.1"/>
    <property type="molecule type" value="Genomic_DNA"/>
</dbReference>
<dbReference type="Pfam" id="PF06985">
    <property type="entry name" value="HET"/>
    <property type="match status" value="1"/>
</dbReference>
<dbReference type="PANTHER" id="PTHR33112">
    <property type="entry name" value="DOMAIN PROTEIN, PUTATIVE-RELATED"/>
    <property type="match status" value="1"/>
</dbReference>
<dbReference type="AlphaFoldDB" id="A0A6A6EY64"/>
<dbReference type="OrthoDB" id="3486565at2759"/>
<gene>
    <name evidence="2" type="ORF">K469DRAFT_616503</name>
</gene>
<dbReference type="Proteomes" id="UP000800200">
    <property type="component" value="Unassembled WGS sequence"/>
</dbReference>
<evidence type="ECO:0000259" key="1">
    <source>
        <dbReference type="Pfam" id="PF06985"/>
    </source>
</evidence>
<protein>
    <submittedName>
        <fullName evidence="2">HET-domain-containing protein</fullName>
    </submittedName>
</protein>
<evidence type="ECO:0000313" key="2">
    <source>
        <dbReference type="EMBL" id="KAF2195708.1"/>
    </source>
</evidence>
<name>A0A6A6EY64_9PEZI</name>
<dbReference type="PANTHER" id="PTHR33112:SF16">
    <property type="entry name" value="HETEROKARYON INCOMPATIBILITY DOMAIN-CONTAINING PROTEIN"/>
    <property type="match status" value="1"/>
</dbReference>
<sequence length="175" mass="20178">MPKHFQDAIMVTRRLGIQYLRIDSLCIIQDSVQDWREQSALMGQIYADACLNISISGEARCTELRGWIPQGKALSRRTLHFGLHEIYWECLREVVLQPCAHYHEQPKYATPNIIVGQFLIREYTRRSLTKETDRLPALSGLARVFEEALSPESKYVADIFSGDVLNGLLWTRPTR</sequence>
<accession>A0A6A6EY64</accession>
<evidence type="ECO:0000313" key="3">
    <source>
        <dbReference type="Proteomes" id="UP000800200"/>
    </source>
</evidence>